<reference evidence="2 3" key="1">
    <citation type="submission" date="2019-12" db="EMBL/GenBank/DDBJ databases">
        <title>Novel species isolated from a subtropical stream in China.</title>
        <authorList>
            <person name="Lu H."/>
        </authorList>
    </citation>
    <scope>NUCLEOTIDE SEQUENCE [LARGE SCALE GENOMIC DNA]</scope>
    <source>
        <strain evidence="2 3">FT94W</strain>
    </source>
</reference>
<organism evidence="2 3">
    <name type="scientific">Duganella lactea</name>
    <dbReference type="NCBI Taxonomy" id="2692173"/>
    <lineage>
        <taxon>Bacteria</taxon>
        <taxon>Pseudomonadati</taxon>
        <taxon>Pseudomonadota</taxon>
        <taxon>Betaproteobacteria</taxon>
        <taxon>Burkholderiales</taxon>
        <taxon>Oxalobacteraceae</taxon>
        <taxon>Telluria group</taxon>
        <taxon>Duganella</taxon>
    </lineage>
</organism>
<protein>
    <submittedName>
        <fullName evidence="2">DUF4224 domain-containing protein</fullName>
    </submittedName>
</protein>
<comment type="caution">
    <text evidence="2">The sequence shown here is derived from an EMBL/GenBank/DDBJ whole genome shotgun (WGS) entry which is preliminary data.</text>
</comment>
<evidence type="ECO:0000313" key="2">
    <source>
        <dbReference type="EMBL" id="MYM37235.1"/>
    </source>
</evidence>
<feature type="domain" description="DUF4224" evidence="1">
    <location>
        <begin position="13"/>
        <end position="56"/>
    </location>
</feature>
<accession>A0ABW9VCN2</accession>
<name>A0ABW9VCN2_9BURK</name>
<dbReference type="Pfam" id="PF13986">
    <property type="entry name" value="DUF4224"/>
    <property type="match status" value="1"/>
</dbReference>
<evidence type="ECO:0000259" key="1">
    <source>
        <dbReference type="Pfam" id="PF13986"/>
    </source>
</evidence>
<dbReference type="EMBL" id="WWCO01000025">
    <property type="protein sequence ID" value="MYM37235.1"/>
    <property type="molecule type" value="Genomic_DNA"/>
</dbReference>
<keyword evidence="3" id="KW-1185">Reference proteome</keyword>
<sequence>MSAFFEFHLASETLSEDEVAEISGCQRRADQVAWLNRAGWVYHTNKAGLPIIGRMYARMRMAGINPSSLISGGNSGTGWAMDISKVR</sequence>
<dbReference type="RefSeq" id="WP_160992578.1">
    <property type="nucleotide sequence ID" value="NZ_WWCO01000025.1"/>
</dbReference>
<proteinExistence type="predicted"/>
<dbReference type="InterPro" id="IPR025319">
    <property type="entry name" value="DUF4224"/>
</dbReference>
<gene>
    <name evidence="2" type="ORF">GTP38_23185</name>
</gene>
<dbReference type="Proteomes" id="UP000449678">
    <property type="component" value="Unassembled WGS sequence"/>
</dbReference>
<evidence type="ECO:0000313" key="3">
    <source>
        <dbReference type="Proteomes" id="UP000449678"/>
    </source>
</evidence>